<gene>
    <name evidence="1" type="ORF">HannXRQ_Chr04g0124301</name>
</gene>
<proteinExistence type="predicted"/>
<sequence>MKEAVVISTQAFRLDFVRRLPFLGSRKKVSNNVNVHDGKKINIDEEDTILMMMMIMAEDERWRQQWLN</sequence>
<dbReference type="InParanoid" id="A0A251V2Z5"/>
<dbReference type="Proteomes" id="UP000215914">
    <property type="component" value="Chromosome 4"/>
</dbReference>
<dbReference type="AlphaFoldDB" id="A0A251V2Z5"/>
<organism evidence="1 2">
    <name type="scientific">Helianthus annuus</name>
    <name type="common">Common sunflower</name>
    <dbReference type="NCBI Taxonomy" id="4232"/>
    <lineage>
        <taxon>Eukaryota</taxon>
        <taxon>Viridiplantae</taxon>
        <taxon>Streptophyta</taxon>
        <taxon>Embryophyta</taxon>
        <taxon>Tracheophyta</taxon>
        <taxon>Spermatophyta</taxon>
        <taxon>Magnoliopsida</taxon>
        <taxon>eudicotyledons</taxon>
        <taxon>Gunneridae</taxon>
        <taxon>Pentapetalae</taxon>
        <taxon>asterids</taxon>
        <taxon>campanulids</taxon>
        <taxon>Asterales</taxon>
        <taxon>Asteraceae</taxon>
        <taxon>Asteroideae</taxon>
        <taxon>Heliantheae alliance</taxon>
        <taxon>Heliantheae</taxon>
        <taxon>Helianthus</taxon>
    </lineage>
</organism>
<evidence type="ECO:0000313" key="1">
    <source>
        <dbReference type="EMBL" id="OTG29623.1"/>
    </source>
</evidence>
<reference evidence="2" key="1">
    <citation type="journal article" date="2017" name="Nature">
        <title>The sunflower genome provides insights into oil metabolism, flowering and Asterid evolution.</title>
        <authorList>
            <person name="Badouin H."/>
            <person name="Gouzy J."/>
            <person name="Grassa C.J."/>
            <person name="Murat F."/>
            <person name="Staton S.E."/>
            <person name="Cottret L."/>
            <person name="Lelandais-Briere C."/>
            <person name="Owens G.L."/>
            <person name="Carrere S."/>
            <person name="Mayjonade B."/>
            <person name="Legrand L."/>
            <person name="Gill N."/>
            <person name="Kane N.C."/>
            <person name="Bowers J.E."/>
            <person name="Hubner S."/>
            <person name="Bellec A."/>
            <person name="Berard A."/>
            <person name="Berges H."/>
            <person name="Blanchet N."/>
            <person name="Boniface M.C."/>
            <person name="Brunel D."/>
            <person name="Catrice O."/>
            <person name="Chaidir N."/>
            <person name="Claudel C."/>
            <person name="Donnadieu C."/>
            <person name="Faraut T."/>
            <person name="Fievet G."/>
            <person name="Helmstetter N."/>
            <person name="King M."/>
            <person name="Knapp S.J."/>
            <person name="Lai Z."/>
            <person name="Le Paslier M.C."/>
            <person name="Lippi Y."/>
            <person name="Lorenzon L."/>
            <person name="Mandel J.R."/>
            <person name="Marage G."/>
            <person name="Marchand G."/>
            <person name="Marquand E."/>
            <person name="Bret-Mestries E."/>
            <person name="Morien E."/>
            <person name="Nambeesan S."/>
            <person name="Nguyen T."/>
            <person name="Pegot-Espagnet P."/>
            <person name="Pouilly N."/>
            <person name="Raftis F."/>
            <person name="Sallet E."/>
            <person name="Schiex T."/>
            <person name="Thomas J."/>
            <person name="Vandecasteele C."/>
            <person name="Vares D."/>
            <person name="Vear F."/>
            <person name="Vautrin S."/>
            <person name="Crespi M."/>
            <person name="Mangin B."/>
            <person name="Burke J.M."/>
            <person name="Salse J."/>
            <person name="Munos S."/>
            <person name="Vincourt P."/>
            <person name="Rieseberg L.H."/>
            <person name="Langlade N.B."/>
        </authorList>
    </citation>
    <scope>NUCLEOTIDE SEQUENCE [LARGE SCALE GENOMIC DNA]</scope>
    <source>
        <strain evidence="2">cv. SF193</strain>
    </source>
</reference>
<accession>A0A251V2Z5</accession>
<protein>
    <submittedName>
        <fullName evidence="1">Uncharacterized protein</fullName>
    </submittedName>
</protein>
<evidence type="ECO:0000313" key="2">
    <source>
        <dbReference type="Proteomes" id="UP000215914"/>
    </source>
</evidence>
<name>A0A251V2Z5_HELAN</name>
<keyword evidence="2" id="KW-1185">Reference proteome</keyword>
<dbReference type="EMBL" id="CM007893">
    <property type="protein sequence ID" value="OTG29623.1"/>
    <property type="molecule type" value="Genomic_DNA"/>
</dbReference>